<reference evidence="3" key="1">
    <citation type="submission" date="2017-02" db="EMBL/GenBank/DDBJ databases">
        <authorList>
            <person name="Varghese N."/>
            <person name="Submissions S."/>
        </authorList>
    </citation>
    <scope>NUCLEOTIDE SEQUENCE [LARGE SCALE GENOMIC DNA]</scope>
    <source>
        <strain evidence="3">M1</strain>
    </source>
</reference>
<keyword evidence="1" id="KW-0175">Coiled coil</keyword>
<evidence type="ECO:0000313" key="2">
    <source>
        <dbReference type="EMBL" id="SKC92323.1"/>
    </source>
</evidence>
<evidence type="ECO:0000256" key="1">
    <source>
        <dbReference type="SAM" id="Coils"/>
    </source>
</evidence>
<dbReference type="EMBL" id="FUZT01000028">
    <property type="protein sequence ID" value="SKC92323.1"/>
    <property type="molecule type" value="Genomic_DNA"/>
</dbReference>
<dbReference type="Proteomes" id="UP000190285">
    <property type="component" value="Unassembled WGS sequence"/>
</dbReference>
<accession>A0A1T5MWE5</accession>
<sequence length="177" mass="21051">MKNSFILLIVIVAISVGCTKVQTAEQVDVSKTVNNLEAELHAMKDKQREDNKMIVELKGKVEQLERENENIKEIFQEKEEQRKKSAMTYYLANRFIEAYLNQDIKGMQALLADNISVDNEFIRYDYEGEKIKLKNNKKEMDYRLNSYEVEDDSVFYSFMVYEEPSQYNRRFIWKSKL</sequence>
<keyword evidence="3" id="KW-1185">Reference proteome</keyword>
<dbReference type="PROSITE" id="PS51257">
    <property type="entry name" value="PROKAR_LIPOPROTEIN"/>
    <property type="match status" value="1"/>
</dbReference>
<evidence type="ECO:0000313" key="3">
    <source>
        <dbReference type="Proteomes" id="UP000190285"/>
    </source>
</evidence>
<gene>
    <name evidence="2" type="ORF">SAMN02194393_05462</name>
</gene>
<name>A0A1T5MWE5_9FIRM</name>
<feature type="coiled-coil region" evidence="1">
    <location>
        <begin position="33"/>
        <end position="84"/>
    </location>
</feature>
<organism evidence="2 3">
    <name type="scientific">Maledivibacter halophilus</name>
    <dbReference type="NCBI Taxonomy" id="36842"/>
    <lineage>
        <taxon>Bacteria</taxon>
        <taxon>Bacillati</taxon>
        <taxon>Bacillota</taxon>
        <taxon>Clostridia</taxon>
        <taxon>Peptostreptococcales</taxon>
        <taxon>Caminicellaceae</taxon>
        <taxon>Maledivibacter</taxon>
    </lineage>
</organism>
<protein>
    <submittedName>
        <fullName evidence="2">Uncharacterized protein</fullName>
    </submittedName>
</protein>
<proteinExistence type="predicted"/>
<dbReference type="STRING" id="36842.SAMN02194393_05462"/>
<dbReference type="RefSeq" id="WP_079496020.1">
    <property type="nucleotide sequence ID" value="NZ_FUZT01000028.1"/>
</dbReference>
<dbReference type="AlphaFoldDB" id="A0A1T5MWE5"/>